<reference evidence="4 5" key="1">
    <citation type="submission" date="2018-10" db="EMBL/GenBank/DDBJ databases">
        <title>Genome-centric metagenomics revealed C2 chemical producing, CO utilizing Clostridium with novel acetogenic gene cluster.</title>
        <authorList>
            <person name="Kang H."/>
            <person name="Park B."/>
            <person name="Choi I.G."/>
            <person name="Chang I.S."/>
        </authorList>
    </citation>
    <scope>NUCLEOTIDE SEQUENCE [LARGE SCALE GENOMIC DNA]</scope>
    <source>
        <strain evidence="4 5">H21-9</strain>
    </source>
</reference>
<dbReference type="Proteomes" id="UP000277999">
    <property type="component" value="Unassembled WGS sequence"/>
</dbReference>
<sequence length="528" mass="61720">MYELEVLMKLNAYIIKDYVSFPIITSFLNSNPIDCRLERVTVYRQDKTRQSSDLALIKLDELIALRNSEQDGAYICFGYDKSIEFNKNMDIIFVTPELNPLEIMEKLQDTFNLFSNWEKKLLELLTNNAPLKELGESALPFINNPIGIYTPGLRNIFFCERKKARNLMLYSEEDTNKYLSPEEIDELKFNPEFISTIGATDPTLFSAEMWGYRILFYNIRICDIYVARIVVSETERPFKVSDSPLLKFLSSILEVSMVKQDFPMNDHPKGFETIINQILDKQNVDESKLQKILQYKNWNITDCYFCIAVEVSRYDQVIHTVSTIGSILEANIPGSVALEQKDYILAIVNLNVAAKTRDELLSVLVYILRDGLLKAGISEEFHNFKNLDEYYLQACDAIRIGSIYDETIWCYRYEQYALKRLILRAAAESKIEALCPQGLLRLMDYDKKHRREYTKTLKIYLQNNLSVAKTIRHLYMQRATFLYQLKRILEISKLDLDDPKVKLHLLIVFEIMEERKLILNTKEHPFKI</sequence>
<dbReference type="InterPro" id="IPR051448">
    <property type="entry name" value="CdaR-like_regulators"/>
</dbReference>
<name>A0A3M0S6L0_9CLOT</name>
<comment type="similarity">
    <text evidence="1">Belongs to the CdaR family.</text>
</comment>
<dbReference type="InterPro" id="IPR042070">
    <property type="entry name" value="PucR_C-HTH_sf"/>
</dbReference>
<evidence type="ECO:0000313" key="5">
    <source>
        <dbReference type="Proteomes" id="UP000277999"/>
    </source>
</evidence>
<organism evidence="4 5">
    <name type="scientific">Clostridium autoethanogenum</name>
    <dbReference type="NCBI Taxonomy" id="84023"/>
    <lineage>
        <taxon>Bacteria</taxon>
        <taxon>Bacillati</taxon>
        <taxon>Bacillota</taxon>
        <taxon>Clostridia</taxon>
        <taxon>Eubacteriales</taxon>
        <taxon>Clostridiaceae</taxon>
        <taxon>Clostridium</taxon>
    </lineage>
</organism>
<proteinExistence type="inferred from homology"/>
<evidence type="ECO:0000259" key="3">
    <source>
        <dbReference type="Pfam" id="PF17853"/>
    </source>
</evidence>
<accession>A0A3M0S6L0</accession>
<evidence type="ECO:0000313" key="4">
    <source>
        <dbReference type="EMBL" id="RMC93220.1"/>
    </source>
</evidence>
<dbReference type="InterPro" id="IPR025736">
    <property type="entry name" value="PucR_C-HTH_dom"/>
</dbReference>
<dbReference type="EMBL" id="RFAQ01000108">
    <property type="protein sequence ID" value="RMC93220.1"/>
    <property type="molecule type" value="Genomic_DNA"/>
</dbReference>
<evidence type="ECO:0000256" key="1">
    <source>
        <dbReference type="ARBA" id="ARBA00006754"/>
    </source>
</evidence>
<evidence type="ECO:0000259" key="2">
    <source>
        <dbReference type="Pfam" id="PF13556"/>
    </source>
</evidence>
<feature type="domain" description="PucR C-terminal helix-turn-helix" evidence="2">
    <location>
        <begin position="454"/>
        <end position="509"/>
    </location>
</feature>
<dbReference type="PANTHER" id="PTHR33744">
    <property type="entry name" value="CARBOHYDRATE DIACID REGULATOR"/>
    <property type="match status" value="1"/>
</dbReference>
<dbReference type="AlphaFoldDB" id="A0A3M0S6L0"/>
<feature type="domain" description="CdaR GGDEF-like" evidence="3">
    <location>
        <begin position="285"/>
        <end position="400"/>
    </location>
</feature>
<dbReference type="InterPro" id="IPR041522">
    <property type="entry name" value="CdaR_GGDEF"/>
</dbReference>
<dbReference type="Gene3D" id="1.10.10.2840">
    <property type="entry name" value="PucR C-terminal helix-turn-helix domain"/>
    <property type="match status" value="1"/>
</dbReference>
<comment type="caution">
    <text evidence="4">The sequence shown here is derived from an EMBL/GenBank/DDBJ whole genome shotgun (WGS) entry which is preliminary data.</text>
</comment>
<dbReference type="Pfam" id="PF13556">
    <property type="entry name" value="HTH_30"/>
    <property type="match status" value="1"/>
</dbReference>
<dbReference type="Pfam" id="PF17853">
    <property type="entry name" value="GGDEF_2"/>
    <property type="match status" value="1"/>
</dbReference>
<protein>
    <submittedName>
        <fullName evidence="4">PucR family transcriptional regulator</fullName>
    </submittedName>
</protein>
<gene>
    <name evidence="4" type="ORF">D9O40_18190</name>
</gene>